<dbReference type="EMBL" id="KI635825">
    <property type="protein sequence ID" value="ETB56403.1"/>
    <property type="molecule type" value="Genomic_DNA"/>
</dbReference>
<evidence type="ECO:0000256" key="1">
    <source>
        <dbReference type="SAM" id="MobiDB-lite"/>
    </source>
</evidence>
<proteinExistence type="predicted"/>
<reference evidence="3 4" key="1">
    <citation type="submission" date="2013-11" db="EMBL/GenBank/DDBJ databases">
        <title>The Genome Sequence of Plasmodium yoelii 17X.</title>
        <authorList>
            <consortium name="The Broad Institute Genomics Platform"/>
            <consortium name="The Broad Institute Genome Sequencing Center for Infectious Disease"/>
            <person name="Neafsey D."/>
            <person name="Adams J."/>
            <person name="Walker B."/>
            <person name="Young S.K."/>
            <person name="Zeng Q."/>
            <person name="Gargeya S."/>
            <person name="Fitzgerald M."/>
            <person name="Haas B."/>
            <person name="Abouelleil A."/>
            <person name="Alvarado L."/>
            <person name="Chapman S.B."/>
            <person name="Gainer-Dewar J."/>
            <person name="Goldberg J."/>
            <person name="Griggs A."/>
            <person name="Gujja S."/>
            <person name="Hansen M."/>
            <person name="Howarth C."/>
            <person name="Imamovic A."/>
            <person name="Ireland A."/>
            <person name="Larimer J."/>
            <person name="McCowan C."/>
            <person name="Murphy C."/>
            <person name="Pearson M."/>
            <person name="Poon T.W."/>
            <person name="Priest M."/>
            <person name="Roberts A."/>
            <person name="Saif S."/>
            <person name="Shea T."/>
            <person name="Sykes S."/>
            <person name="Wortman J."/>
            <person name="Nusbaum C."/>
            <person name="Birren B."/>
        </authorList>
    </citation>
    <scope>NUCLEOTIDE SEQUENCE [LARGE SCALE GENOMIC DNA]</scope>
    <source>
        <strain evidence="3 4">17X</strain>
    </source>
</reference>
<dbReference type="Proteomes" id="UP000018538">
    <property type="component" value="Unassembled WGS sequence"/>
</dbReference>
<dbReference type="NCBIfam" id="TIGR01590">
    <property type="entry name" value="yir-bir-cir_Pla"/>
    <property type="match status" value="1"/>
</dbReference>
<feature type="transmembrane region" description="Helical" evidence="2">
    <location>
        <begin position="364"/>
        <end position="382"/>
    </location>
</feature>
<keyword evidence="2" id="KW-0812">Transmembrane</keyword>
<evidence type="ECO:0000256" key="2">
    <source>
        <dbReference type="SAM" id="Phobius"/>
    </source>
</evidence>
<keyword evidence="4" id="KW-1185">Reference proteome</keyword>
<keyword evidence="2" id="KW-0472">Membrane</keyword>
<evidence type="ECO:0000313" key="3">
    <source>
        <dbReference type="EMBL" id="ETB56403.1"/>
    </source>
</evidence>
<dbReference type="Pfam" id="PF06022">
    <property type="entry name" value="Cir_Bir_Yir"/>
    <property type="match status" value="1"/>
</dbReference>
<gene>
    <name evidence="3" type="ORF">YYC_05831</name>
</gene>
<protein>
    <submittedName>
        <fullName evidence="3">Uncharacterized protein</fullName>
    </submittedName>
</protein>
<dbReference type="AlphaFoldDB" id="V7PDH2"/>
<evidence type="ECO:0000313" key="4">
    <source>
        <dbReference type="Proteomes" id="UP000018538"/>
    </source>
</evidence>
<feature type="region of interest" description="Disordered" evidence="1">
    <location>
        <begin position="314"/>
        <end position="342"/>
    </location>
</feature>
<name>V7PDH2_PLAYE</name>
<sequence length="404" mass="47350">MKNVEHLMNIYQIYIVKEQIYLISLLLKDLFKLINTGSVLIVVLSRGNYAKWNNSTYFVSVILEKTVLHIIRNKYINIKHILKNDYLYTYKDICSGFDILWKHFPDGSNNSGNSSFRELIFMNYCPNKKCDTDINKINAGCLWLFNYFFVTSGIPFYRDFYKHVVICIMIWLSYKLNQKTENGTRKLNDFYLNNITNKTEYTEHKIYGKTFKSYKEIIDQINEYMNIDINKISKFYELLKLLCNMIADNKDKNSSNFSDHANKFVVEYEQLLNDDNNIDDSSYDKILRLLSNYYTNFEQNIVFHNIEMNRRQLPTKKTAENDGVEDSNEIKTDEPSSETGNQDIATIALSPNTTLSGSSLVNKIISVLSIFGAIAIFFGISYKYSLFGFRKRAQKQNLREKLKK</sequence>
<dbReference type="InterPro" id="IPR006477">
    <property type="entry name" value="Yir_bir_cir"/>
</dbReference>
<organism evidence="3 4">
    <name type="scientific">Plasmodium yoelii 17X</name>
    <dbReference type="NCBI Taxonomy" id="1323249"/>
    <lineage>
        <taxon>Eukaryota</taxon>
        <taxon>Sar</taxon>
        <taxon>Alveolata</taxon>
        <taxon>Apicomplexa</taxon>
        <taxon>Aconoidasida</taxon>
        <taxon>Haemosporida</taxon>
        <taxon>Plasmodiidae</taxon>
        <taxon>Plasmodium</taxon>
        <taxon>Plasmodium (Vinckeia)</taxon>
    </lineage>
</organism>
<keyword evidence="2" id="KW-1133">Transmembrane helix</keyword>
<accession>V7PDH2</accession>